<evidence type="ECO:0000256" key="1">
    <source>
        <dbReference type="SAM" id="MobiDB-lite"/>
    </source>
</evidence>
<feature type="region of interest" description="Disordered" evidence="1">
    <location>
        <begin position="246"/>
        <end position="277"/>
    </location>
</feature>
<evidence type="ECO:0000313" key="2">
    <source>
        <dbReference type="EMBL" id="KAJ1148823.1"/>
    </source>
</evidence>
<protein>
    <submittedName>
        <fullName evidence="2">Uncharacterized protein</fullName>
    </submittedName>
</protein>
<feature type="region of interest" description="Disordered" evidence="1">
    <location>
        <begin position="144"/>
        <end position="192"/>
    </location>
</feature>
<comment type="caution">
    <text evidence="2">The sequence shown here is derived from an EMBL/GenBank/DDBJ whole genome shotgun (WGS) entry which is preliminary data.</text>
</comment>
<dbReference type="Proteomes" id="UP001066276">
    <property type="component" value="Chromosome 5"/>
</dbReference>
<dbReference type="EMBL" id="JANPWB010000009">
    <property type="protein sequence ID" value="KAJ1148823.1"/>
    <property type="molecule type" value="Genomic_DNA"/>
</dbReference>
<gene>
    <name evidence="2" type="ORF">NDU88_001649</name>
</gene>
<evidence type="ECO:0000313" key="3">
    <source>
        <dbReference type="Proteomes" id="UP001066276"/>
    </source>
</evidence>
<sequence length="364" mass="39164">MVPQRSSPHSGHLRTPPIGPGTAVGALGWYFVPCCSPARLRSTEMPHSRAAPEADYIFLLTSPAGREEHPQFTGSGARDPPPQPQSAATHHFRVGSPGPGRAKHPRGHPGKPNILSLRRPTTRPQTAPWKSLPPCVALNALRHQGEHQPDRVPSTAQAQVVQSTNRLGRPRPRQSPGDPFLHTGPPPSRVSNNSAVICRSPQQALWTPAVQCRGHTISCTPKRAACLTGPGRQHRPTLLCLLTWRPSQAAPSPPPAAGRPRVPQGGKGTPPPGAKSRRQAVAIIQRLRLRHPTDQRTAQGSVSELRGKSSKMGPCRCNTLWAPSRNAGGGCQTSKAPQDQDRIQPGWQELTRSTALRPSCLAKI</sequence>
<reference evidence="2" key="1">
    <citation type="journal article" date="2022" name="bioRxiv">
        <title>Sequencing and chromosome-scale assembly of the giantPleurodeles waltlgenome.</title>
        <authorList>
            <person name="Brown T."/>
            <person name="Elewa A."/>
            <person name="Iarovenko S."/>
            <person name="Subramanian E."/>
            <person name="Araus A.J."/>
            <person name="Petzold A."/>
            <person name="Susuki M."/>
            <person name="Suzuki K.-i.T."/>
            <person name="Hayashi T."/>
            <person name="Toyoda A."/>
            <person name="Oliveira C."/>
            <person name="Osipova E."/>
            <person name="Leigh N.D."/>
            <person name="Simon A."/>
            <person name="Yun M.H."/>
        </authorList>
    </citation>
    <scope>NUCLEOTIDE SEQUENCE</scope>
    <source>
        <strain evidence="2">20211129_DDA</strain>
        <tissue evidence="2">Liver</tissue>
    </source>
</reference>
<organism evidence="2 3">
    <name type="scientific">Pleurodeles waltl</name>
    <name type="common">Iberian ribbed newt</name>
    <dbReference type="NCBI Taxonomy" id="8319"/>
    <lineage>
        <taxon>Eukaryota</taxon>
        <taxon>Metazoa</taxon>
        <taxon>Chordata</taxon>
        <taxon>Craniata</taxon>
        <taxon>Vertebrata</taxon>
        <taxon>Euteleostomi</taxon>
        <taxon>Amphibia</taxon>
        <taxon>Batrachia</taxon>
        <taxon>Caudata</taxon>
        <taxon>Salamandroidea</taxon>
        <taxon>Salamandridae</taxon>
        <taxon>Pleurodelinae</taxon>
        <taxon>Pleurodeles</taxon>
    </lineage>
</organism>
<keyword evidence="3" id="KW-1185">Reference proteome</keyword>
<accession>A0AAV7R9P7</accession>
<name>A0AAV7R9P7_PLEWA</name>
<proteinExistence type="predicted"/>
<feature type="region of interest" description="Disordered" evidence="1">
    <location>
        <begin position="66"/>
        <end position="131"/>
    </location>
</feature>
<dbReference type="AlphaFoldDB" id="A0AAV7R9P7"/>
<feature type="compositionally biased region" description="Polar residues" evidence="1">
    <location>
        <begin position="154"/>
        <end position="166"/>
    </location>
</feature>